<reference evidence="1" key="1">
    <citation type="submission" date="2022-12" db="EMBL/GenBank/DDBJ databases">
        <title>Chromosome-level genome assembly of the bean flower thrips Megalurothrips usitatus.</title>
        <authorList>
            <person name="Ma L."/>
            <person name="Liu Q."/>
            <person name="Li H."/>
            <person name="Cai W."/>
        </authorList>
    </citation>
    <scope>NUCLEOTIDE SEQUENCE</scope>
    <source>
        <strain evidence="1">Cailab_2022a</strain>
    </source>
</reference>
<keyword evidence="2" id="KW-1185">Reference proteome</keyword>
<gene>
    <name evidence="1" type="ORF">ONE63_002126</name>
</gene>
<dbReference type="Proteomes" id="UP001075354">
    <property type="component" value="Chromosome 11"/>
</dbReference>
<evidence type="ECO:0000313" key="1">
    <source>
        <dbReference type="EMBL" id="KAJ1522990.1"/>
    </source>
</evidence>
<dbReference type="EMBL" id="JAPTSV010000011">
    <property type="protein sequence ID" value="KAJ1522990.1"/>
    <property type="molecule type" value="Genomic_DNA"/>
</dbReference>
<name>A0AAV7XF45_9NEOP</name>
<accession>A0AAV7XF45</accession>
<organism evidence="1 2">
    <name type="scientific">Megalurothrips usitatus</name>
    <name type="common">bean blossom thrips</name>
    <dbReference type="NCBI Taxonomy" id="439358"/>
    <lineage>
        <taxon>Eukaryota</taxon>
        <taxon>Metazoa</taxon>
        <taxon>Ecdysozoa</taxon>
        <taxon>Arthropoda</taxon>
        <taxon>Hexapoda</taxon>
        <taxon>Insecta</taxon>
        <taxon>Pterygota</taxon>
        <taxon>Neoptera</taxon>
        <taxon>Paraneoptera</taxon>
        <taxon>Thysanoptera</taxon>
        <taxon>Terebrantia</taxon>
        <taxon>Thripoidea</taxon>
        <taxon>Thripidae</taxon>
        <taxon>Megalurothrips</taxon>
    </lineage>
</organism>
<sequence>METELDALRRENSKLKVSLGGYSKDIELVRKENLYLRNVLANSKEISQLLRSINVNCGLPSTTPGSVNPGVKRQTSVDSCGTPKVAVDSVVPVPSVVNTYSDPCAPSADSASSHVARTAKRSFPIAADDVSLSLSAPEDEDDLDILFGKNVPADLDFNLNEASTDDTDYLGFGPNALGDWLDGDEPLADIGVCLHVAKNKVSLEFCASCNENAFSSWSGAPLLCSLEGLQFYLPIAEAYVEVRFVPFTI</sequence>
<proteinExistence type="predicted"/>
<dbReference type="AlphaFoldDB" id="A0AAV7XF45"/>
<evidence type="ECO:0000313" key="2">
    <source>
        <dbReference type="Proteomes" id="UP001075354"/>
    </source>
</evidence>
<comment type="caution">
    <text evidence="1">The sequence shown here is derived from an EMBL/GenBank/DDBJ whole genome shotgun (WGS) entry which is preliminary data.</text>
</comment>
<protein>
    <submittedName>
        <fullName evidence="1">Uncharacterized protein</fullName>
    </submittedName>
</protein>